<dbReference type="InterPro" id="IPR003594">
    <property type="entry name" value="HATPase_dom"/>
</dbReference>
<dbReference type="SUPFAM" id="SSF47384">
    <property type="entry name" value="Homodimeric domain of signal transducing histidine kinase"/>
    <property type="match status" value="1"/>
</dbReference>
<accession>A0A1F6TTD9</accession>
<dbReference type="Pfam" id="PF02518">
    <property type="entry name" value="HATPase_c"/>
    <property type="match status" value="1"/>
</dbReference>
<keyword evidence="10" id="KW-0812">Transmembrane</keyword>
<dbReference type="Pfam" id="PF00512">
    <property type="entry name" value="HisKA"/>
    <property type="match status" value="1"/>
</dbReference>
<keyword evidence="5" id="KW-0808">Transferase</keyword>
<dbReference type="InterPro" id="IPR036097">
    <property type="entry name" value="HisK_dim/P_sf"/>
</dbReference>
<keyword evidence="6" id="KW-0547">Nucleotide-binding</keyword>
<comment type="caution">
    <text evidence="13">The sequence shown here is derived from an EMBL/GenBank/DDBJ whole genome shotgun (WGS) entry which is preliminary data.</text>
</comment>
<keyword evidence="4" id="KW-0597">Phosphoprotein</keyword>
<dbReference type="Proteomes" id="UP000178885">
    <property type="component" value="Unassembled WGS sequence"/>
</dbReference>
<dbReference type="GO" id="GO:0000155">
    <property type="term" value="F:phosphorelay sensor kinase activity"/>
    <property type="evidence" value="ECO:0007669"/>
    <property type="project" value="InterPro"/>
</dbReference>
<evidence type="ECO:0000259" key="12">
    <source>
        <dbReference type="PROSITE" id="PS50885"/>
    </source>
</evidence>
<dbReference type="Pfam" id="PF00672">
    <property type="entry name" value="HAMP"/>
    <property type="match status" value="1"/>
</dbReference>
<evidence type="ECO:0000256" key="3">
    <source>
        <dbReference type="ARBA" id="ARBA00012438"/>
    </source>
</evidence>
<dbReference type="SUPFAM" id="SSF158472">
    <property type="entry name" value="HAMP domain-like"/>
    <property type="match status" value="1"/>
</dbReference>
<dbReference type="GO" id="GO:0016020">
    <property type="term" value="C:membrane"/>
    <property type="evidence" value="ECO:0007669"/>
    <property type="project" value="UniProtKB-SubCell"/>
</dbReference>
<feature type="transmembrane region" description="Helical" evidence="10">
    <location>
        <begin position="15"/>
        <end position="35"/>
    </location>
</feature>
<dbReference type="PROSITE" id="PS50109">
    <property type="entry name" value="HIS_KIN"/>
    <property type="match status" value="1"/>
</dbReference>
<feature type="domain" description="HAMP" evidence="12">
    <location>
        <begin position="299"/>
        <end position="351"/>
    </location>
</feature>
<comment type="catalytic activity">
    <reaction evidence="1">
        <text>ATP + protein L-histidine = ADP + protein N-phospho-L-histidine.</text>
        <dbReference type="EC" id="2.7.13.3"/>
    </reaction>
</comment>
<dbReference type="EC" id="2.7.13.3" evidence="3"/>
<evidence type="ECO:0000256" key="8">
    <source>
        <dbReference type="ARBA" id="ARBA00022840"/>
    </source>
</evidence>
<comment type="subcellular location">
    <subcellularLocation>
        <location evidence="2">Membrane</location>
    </subcellularLocation>
</comment>
<evidence type="ECO:0000259" key="11">
    <source>
        <dbReference type="PROSITE" id="PS50109"/>
    </source>
</evidence>
<dbReference type="InterPro" id="IPR003661">
    <property type="entry name" value="HisK_dim/P_dom"/>
</dbReference>
<evidence type="ECO:0000256" key="5">
    <source>
        <dbReference type="ARBA" id="ARBA00022679"/>
    </source>
</evidence>
<dbReference type="SMART" id="SM00304">
    <property type="entry name" value="HAMP"/>
    <property type="match status" value="1"/>
</dbReference>
<evidence type="ECO:0000256" key="6">
    <source>
        <dbReference type="ARBA" id="ARBA00022741"/>
    </source>
</evidence>
<dbReference type="CDD" id="cd00082">
    <property type="entry name" value="HisKA"/>
    <property type="match status" value="1"/>
</dbReference>
<gene>
    <name evidence="13" type="ORF">A2151_04105</name>
</gene>
<dbReference type="SMART" id="SM00388">
    <property type="entry name" value="HisKA"/>
    <property type="match status" value="1"/>
</dbReference>
<dbReference type="PANTHER" id="PTHR43065:SF10">
    <property type="entry name" value="PEROXIDE STRESS-ACTIVATED HISTIDINE KINASE MAK3"/>
    <property type="match status" value="1"/>
</dbReference>
<protein>
    <recommendedName>
        <fullName evidence="3">histidine kinase</fullName>
        <ecNumber evidence="3">2.7.13.3</ecNumber>
    </recommendedName>
</protein>
<proteinExistence type="predicted"/>
<feature type="domain" description="Histidine kinase" evidence="11">
    <location>
        <begin position="371"/>
        <end position="577"/>
    </location>
</feature>
<dbReference type="AlphaFoldDB" id="A0A1F6TTD9"/>
<dbReference type="GO" id="GO:0005524">
    <property type="term" value="F:ATP binding"/>
    <property type="evidence" value="ECO:0007669"/>
    <property type="project" value="UniProtKB-KW"/>
</dbReference>
<organism evidence="13 14">
    <name type="scientific">Candidatus Muproteobacteria bacterium RBG_16_65_34</name>
    <dbReference type="NCBI Taxonomy" id="1817760"/>
    <lineage>
        <taxon>Bacteria</taxon>
        <taxon>Pseudomonadati</taxon>
        <taxon>Pseudomonadota</taxon>
        <taxon>Candidatus Muproteobacteria</taxon>
    </lineage>
</organism>
<name>A0A1F6TTD9_9PROT</name>
<dbReference type="Gene3D" id="1.10.287.130">
    <property type="match status" value="1"/>
</dbReference>
<keyword evidence="10" id="KW-1133">Transmembrane helix</keyword>
<evidence type="ECO:0000256" key="10">
    <source>
        <dbReference type="SAM" id="Phobius"/>
    </source>
</evidence>
<evidence type="ECO:0000256" key="4">
    <source>
        <dbReference type="ARBA" id="ARBA00022553"/>
    </source>
</evidence>
<keyword evidence="10" id="KW-0472">Membrane</keyword>
<dbReference type="Gene3D" id="6.10.340.10">
    <property type="match status" value="1"/>
</dbReference>
<keyword evidence="8" id="KW-0067">ATP-binding</keyword>
<evidence type="ECO:0000256" key="9">
    <source>
        <dbReference type="ARBA" id="ARBA00023012"/>
    </source>
</evidence>
<dbReference type="PROSITE" id="PS50885">
    <property type="entry name" value="HAMP"/>
    <property type="match status" value="1"/>
</dbReference>
<dbReference type="InterPro" id="IPR005467">
    <property type="entry name" value="His_kinase_dom"/>
</dbReference>
<dbReference type="InterPro" id="IPR004358">
    <property type="entry name" value="Sig_transdc_His_kin-like_C"/>
</dbReference>
<dbReference type="SMART" id="SM00387">
    <property type="entry name" value="HATPase_c"/>
    <property type="match status" value="1"/>
</dbReference>
<evidence type="ECO:0000256" key="2">
    <source>
        <dbReference type="ARBA" id="ARBA00004370"/>
    </source>
</evidence>
<reference evidence="13 14" key="1">
    <citation type="journal article" date="2016" name="Nat. Commun.">
        <title>Thousands of microbial genomes shed light on interconnected biogeochemical processes in an aquifer system.</title>
        <authorList>
            <person name="Anantharaman K."/>
            <person name="Brown C.T."/>
            <person name="Hug L.A."/>
            <person name="Sharon I."/>
            <person name="Castelle C.J."/>
            <person name="Probst A.J."/>
            <person name="Thomas B.C."/>
            <person name="Singh A."/>
            <person name="Wilkins M.J."/>
            <person name="Karaoz U."/>
            <person name="Brodie E.L."/>
            <person name="Williams K.H."/>
            <person name="Hubbard S.S."/>
            <person name="Banfield J.F."/>
        </authorList>
    </citation>
    <scope>NUCLEOTIDE SEQUENCE [LARGE SCALE GENOMIC DNA]</scope>
</reference>
<feature type="transmembrane region" description="Helical" evidence="10">
    <location>
        <begin position="276"/>
        <end position="302"/>
    </location>
</feature>
<dbReference type="PANTHER" id="PTHR43065">
    <property type="entry name" value="SENSOR HISTIDINE KINASE"/>
    <property type="match status" value="1"/>
</dbReference>
<evidence type="ECO:0000256" key="1">
    <source>
        <dbReference type="ARBA" id="ARBA00000085"/>
    </source>
</evidence>
<evidence type="ECO:0000256" key="7">
    <source>
        <dbReference type="ARBA" id="ARBA00022777"/>
    </source>
</evidence>
<keyword evidence="7" id="KW-0418">Kinase</keyword>
<dbReference type="SUPFAM" id="SSF55874">
    <property type="entry name" value="ATPase domain of HSP90 chaperone/DNA topoisomerase II/histidine kinase"/>
    <property type="match status" value="1"/>
</dbReference>
<dbReference type="CDD" id="cd06225">
    <property type="entry name" value="HAMP"/>
    <property type="match status" value="1"/>
</dbReference>
<keyword evidence="9" id="KW-0902">Two-component regulatory system</keyword>
<dbReference type="InterPro" id="IPR036890">
    <property type="entry name" value="HATPase_C_sf"/>
</dbReference>
<dbReference type="PRINTS" id="PR00344">
    <property type="entry name" value="BCTRLSENSOR"/>
</dbReference>
<sequence>MPRRFFTLGQLQRKVLLVVSIIVIVPMLVAGWFAAEWVSSSFEERIEQWIRDAARANQNWLQAYQNDAVMLGRVLADDPAYAAALASRPEESIPAPVKRIAHELGINLIQVYTPDQRLVYSSIPLEMQALWEIGQTEAVLKVVRKQKSMLAAVGITPVPRRGSPRYYLVLGSLLGQDFIDELTQLTGLKTRLYYREGRNYYDVLSRPGEMLALKHLARTARERLEKDKKPYYSVEAENAQFRGLYMPIVDSTGRVEAIMFSGLERRGLQEVLTNRVALFLIISLMGVVIGGLTGLLLSHLVLRPLEYLRNGVMQLAGQNFNATVPIASNDELGDLAKAFNAMAARLREARDEQIQRFRKDKLAAMGELSAALAHEIRNPIGIINTSSALLEKPDYDPQKKAELVRMIREESVRVSNLVQDFLQLSRYRQPAFEVIDPINPMERALELALAGRSNIRAHKEFGHGSARINADAGLLQQAWGNLYTNALQALGGDGGELWVSSRLLDGEVRLCVEDSGPGVPAEIMPRLFEPFFTTKEQGTGLGLTIAYTLVEANGGRLEALPPARHGARFMMQFPVFAKVEA</sequence>
<dbReference type="Gene3D" id="3.30.565.10">
    <property type="entry name" value="Histidine kinase-like ATPase, C-terminal domain"/>
    <property type="match status" value="1"/>
</dbReference>
<dbReference type="STRING" id="1817760.A2151_04105"/>
<evidence type="ECO:0000313" key="14">
    <source>
        <dbReference type="Proteomes" id="UP000178885"/>
    </source>
</evidence>
<evidence type="ECO:0000313" key="13">
    <source>
        <dbReference type="EMBL" id="OGI48384.1"/>
    </source>
</evidence>
<dbReference type="EMBL" id="MFSU01000029">
    <property type="protein sequence ID" value="OGI48384.1"/>
    <property type="molecule type" value="Genomic_DNA"/>
</dbReference>
<dbReference type="InterPro" id="IPR003660">
    <property type="entry name" value="HAMP_dom"/>
</dbReference>